<evidence type="ECO:0000313" key="2">
    <source>
        <dbReference type="Proteomes" id="UP000799444"/>
    </source>
</evidence>
<reference evidence="1" key="1">
    <citation type="journal article" date="2020" name="Stud. Mycol.">
        <title>101 Dothideomycetes genomes: a test case for predicting lifestyles and emergence of pathogens.</title>
        <authorList>
            <person name="Haridas S."/>
            <person name="Albert R."/>
            <person name="Binder M."/>
            <person name="Bloem J."/>
            <person name="Labutti K."/>
            <person name="Salamov A."/>
            <person name="Andreopoulos B."/>
            <person name="Baker S."/>
            <person name="Barry K."/>
            <person name="Bills G."/>
            <person name="Bluhm B."/>
            <person name="Cannon C."/>
            <person name="Castanera R."/>
            <person name="Culley D."/>
            <person name="Daum C."/>
            <person name="Ezra D."/>
            <person name="Gonzalez J."/>
            <person name="Henrissat B."/>
            <person name="Kuo A."/>
            <person name="Liang C."/>
            <person name="Lipzen A."/>
            <person name="Lutzoni F."/>
            <person name="Magnuson J."/>
            <person name="Mondo S."/>
            <person name="Nolan M."/>
            <person name="Ohm R."/>
            <person name="Pangilinan J."/>
            <person name="Park H.-J."/>
            <person name="Ramirez L."/>
            <person name="Alfaro M."/>
            <person name="Sun H."/>
            <person name="Tritt A."/>
            <person name="Yoshinaga Y."/>
            <person name="Zwiers L.-H."/>
            <person name="Turgeon B."/>
            <person name="Goodwin S."/>
            <person name="Spatafora J."/>
            <person name="Crous P."/>
            <person name="Grigoriev I."/>
        </authorList>
    </citation>
    <scope>NUCLEOTIDE SEQUENCE</scope>
    <source>
        <strain evidence="1">CBS 125425</strain>
    </source>
</reference>
<evidence type="ECO:0000313" key="1">
    <source>
        <dbReference type="EMBL" id="KAF2734436.1"/>
    </source>
</evidence>
<proteinExistence type="predicted"/>
<dbReference type="EMBL" id="ML996148">
    <property type="protein sequence ID" value="KAF2734436.1"/>
    <property type="molecule type" value="Genomic_DNA"/>
</dbReference>
<name>A0A9P4R0V4_9PLEO</name>
<organism evidence="1 2">
    <name type="scientific">Polyplosphaeria fusca</name>
    <dbReference type="NCBI Taxonomy" id="682080"/>
    <lineage>
        <taxon>Eukaryota</taxon>
        <taxon>Fungi</taxon>
        <taxon>Dikarya</taxon>
        <taxon>Ascomycota</taxon>
        <taxon>Pezizomycotina</taxon>
        <taxon>Dothideomycetes</taxon>
        <taxon>Pleosporomycetidae</taxon>
        <taxon>Pleosporales</taxon>
        <taxon>Tetraplosphaeriaceae</taxon>
        <taxon>Polyplosphaeria</taxon>
    </lineage>
</organism>
<protein>
    <submittedName>
        <fullName evidence="1">Uncharacterized protein</fullName>
    </submittedName>
</protein>
<keyword evidence="2" id="KW-1185">Reference proteome</keyword>
<dbReference type="AlphaFoldDB" id="A0A9P4R0V4"/>
<comment type="caution">
    <text evidence="1">The sequence shown here is derived from an EMBL/GenBank/DDBJ whole genome shotgun (WGS) entry which is preliminary data.</text>
</comment>
<dbReference type="Proteomes" id="UP000799444">
    <property type="component" value="Unassembled WGS sequence"/>
</dbReference>
<sequence length="155" mass="18230">MGSFDQSRQYALCPTWLTREKHGEFVSFNDLASSTSEVRTPLPAYRSIMVYYKKGQLVDYLSVQMLPWWVRVERLEDRFLASDWQHVELNGELNDVHIPRSCRNLSHRFFGCLGIGEEIVFRVGNSMCVTRRCKVGSNWHFHRQSLYRHGELMVV</sequence>
<gene>
    <name evidence="1" type="ORF">EJ04DRAFT_523702</name>
</gene>
<accession>A0A9P4R0V4</accession>